<feature type="non-terminal residue" evidence="2">
    <location>
        <position position="1"/>
    </location>
</feature>
<evidence type="ECO:0000313" key="2">
    <source>
        <dbReference type="EMBL" id="CAE6520175.1"/>
    </source>
</evidence>
<evidence type="ECO:0000313" key="3">
    <source>
        <dbReference type="Proteomes" id="UP000663853"/>
    </source>
</evidence>
<organism evidence="2 3">
    <name type="scientific">Rhizoctonia solani</name>
    <dbReference type="NCBI Taxonomy" id="456999"/>
    <lineage>
        <taxon>Eukaryota</taxon>
        <taxon>Fungi</taxon>
        <taxon>Dikarya</taxon>
        <taxon>Basidiomycota</taxon>
        <taxon>Agaricomycotina</taxon>
        <taxon>Agaricomycetes</taxon>
        <taxon>Cantharellales</taxon>
        <taxon>Ceratobasidiaceae</taxon>
        <taxon>Rhizoctonia</taxon>
    </lineage>
</organism>
<comment type="caution">
    <text evidence="2">The sequence shown here is derived from an EMBL/GenBank/DDBJ whole genome shotgun (WGS) entry which is preliminary data.</text>
</comment>
<dbReference type="Proteomes" id="UP000663853">
    <property type="component" value="Unassembled WGS sequence"/>
</dbReference>
<dbReference type="PANTHER" id="PTHR33840">
    <property type="match status" value="1"/>
</dbReference>
<proteinExistence type="predicted"/>
<evidence type="ECO:0000259" key="1">
    <source>
        <dbReference type="Pfam" id="PF09994"/>
    </source>
</evidence>
<accession>A0A8H3HK39</accession>
<gene>
    <name evidence="2" type="ORF">RDB_LOCUS145256</name>
</gene>
<dbReference type="Pfam" id="PF09994">
    <property type="entry name" value="T6SS_Tle1-like_cat"/>
    <property type="match status" value="1"/>
</dbReference>
<dbReference type="InterPro" id="IPR018712">
    <property type="entry name" value="Tle1-like_cat"/>
</dbReference>
<name>A0A8H3HK39_9AGAM</name>
<reference evidence="2" key="1">
    <citation type="submission" date="2021-01" db="EMBL/GenBank/DDBJ databases">
        <authorList>
            <person name="Kaushik A."/>
        </authorList>
    </citation>
    <scope>NUCLEOTIDE SEQUENCE</scope>
    <source>
        <strain evidence="2">AG6-10EEA</strain>
    </source>
</reference>
<sequence>MDQDSRTAVYPNCPVTLLPSPFYLPKVSYLFSISLMPKLPTIDTRRAGAKPRVLALCFDGTTNIYDETNTNVVKLFSLLKRDDREEQMVYYQPGVGTYVPPGILLPITHQLAKIADQGVALYLDKHVMGGYEFLMKHYNDGDKI</sequence>
<feature type="domain" description="T6SS Phospholipase effector Tle1-like catalytic" evidence="1">
    <location>
        <begin position="53"/>
        <end position="144"/>
    </location>
</feature>
<dbReference type="PANTHER" id="PTHR33840:SF2">
    <property type="entry name" value="TLE1 PHOSPHOLIPASE DOMAIN-CONTAINING PROTEIN"/>
    <property type="match status" value="1"/>
</dbReference>
<protein>
    <recommendedName>
        <fullName evidence="1">T6SS Phospholipase effector Tle1-like catalytic domain-containing protein</fullName>
    </recommendedName>
</protein>
<dbReference type="EMBL" id="CAJMXA010003883">
    <property type="protein sequence ID" value="CAE6520175.1"/>
    <property type="molecule type" value="Genomic_DNA"/>
</dbReference>
<dbReference type="AlphaFoldDB" id="A0A8H3HK39"/>